<feature type="transmembrane region" description="Helical" evidence="2">
    <location>
        <begin position="143"/>
        <end position="169"/>
    </location>
</feature>
<feature type="coiled-coil region" evidence="1">
    <location>
        <begin position="168"/>
        <end position="212"/>
    </location>
</feature>
<reference evidence="3" key="1">
    <citation type="submission" date="2020-04" db="EMBL/GenBank/DDBJ databases">
        <title>Deep metagenomics examines the oral microbiome during advanced dental caries in children, revealing novel taxa and co-occurrences with host molecules.</title>
        <authorList>
            <person name="Baker J.L."/>
            <person name="Morton J.T."/>
            <person name="Dinis M."/>
            <person name="Alvarez R."/>
            <person name="Tran N.C."/>
            <person name="Knight R."/>
            <person name="Edlund A."/>
        </authorList>
    </citation>
    <scope>NUCLEOTIDE SEQUENCE</scope>
    <source>
        <strain evidence="3">JCVI_24_bin.2</strain>
    </source>
</reference>
<name>A0A930DR13_9FIRM</name>
<evidence type="ECO:0000313" key="4">
    <source>
        <dbReference type="Proteomes" id="UP000709351"/>
    </source>
</evidence>
<feature type="transmembrane region" description="Helical" evidence="2">
    <location>
        <begin position="6"/>
        <end position="23"/>
    </location>
</feature>
<dbReference type="AlphaFoldDB" id="A0A930DR13"/>
<protein>
    <recommendedName>
        <fullName evidence="5">ABC transporter permease</fullName>
    </recommendedName>
</protein>
<proteinExistence type="predicted"/>
<feature type="transmembrane region" description="Helical" evidence="2">
    <location>
        <begin position="67"/>
        <end position="89"/>
    </location>
</feature>
<dbReference type="Proteomes" id="UP000709351">
    <property type="component" value="Unassembled WGS sequence"/>
</dbReference>
<accession>A0A930DR13</accession>
<comment type="caution">
    <text evidence="3">The sequence shown here is derived from an EMBL/GenBank/DDBJ whole genome shotgun (WGS) entry which is preliminary data.</text>
</comment>
<dbReference type="Pfam" id="PF06541">
    <property type="entry name" value="ABC_trans_CmpB"/>
    <property type="match status" value="1"/>
</dbReference>
<keyword evidence="2" id="KW-0472">Membrane</keyword>
<evidence type="ECO:0008006" key="5">
    <source>
        <dbReference type="Google" id="ProtNLM"/>
    </source>
</evidence>
<dbReference type="InterPro" id="IPR010540">
    <property type="entry name" value="CmpB_TMEM229"/>
</dbReference>
<evidence type="ECO:0000256" key="1">
    <source>
        <dbReference type="SAM" id="Coils"/>
    </source>
</evidence>
<keyword evidence="2" id="KW-0812">Transmembrane</keyword>
<keyword evidence="2" id="KW-1133">Transmembrane helix</keyword>
<evidence type="ECO:0000313" key="3">
    <source>
        <dbReference type="EMBL" id="MBF1284424.1"/>
    </source>
</evidence>
<evidence type="ECO:0000256" key="2">
    <source>
        <dbReference type="SAM" id="Phobius"/>
    </source>
</evidence>
<gene>
    <name evidence="3" type="ORF">HXM93_07855</name>
</gene>
<sequence>MGSYTVLQWATFFMLYCIFGWCYECTYCSVKSGHLQNRGFCHGPWIPIYGVGSCLLVLLTHGHEENLLYLFCVGFIGGTCLELVTGVTMNKLFHMRWWDYSQNPLNFHGYICVPASIGWGCAAIFLMRVLHPRISAIPADWSYITFVIINTMFYTLFVEDVILSTIGALELKERVARLAANSEEIQNLRKSIAEAYERLADARAELELSAEEFRTVQKTEGNVAAAKFMASTVKDSTVAVAGSVKESTLAVAESVKDSTLAVAGTVKDSTLAVAGSVKSSVSAMASSVGGALSFPSTRKLRDLEANRERLEERLALLEDGGNEHSGKMPWWIKTMLRNNPEAVSEDAGFNDLKTAALKPLHEKKQNKSSLGGKA</sequence>
<feature type="transmembrane region" description="Helical" evidence="2">
    <location>
        <begin position="110"/>
        <end position="131"/>
    </location>
</feature>
<feature type="transmembrane region" description="Helical" evidence="2">
    <location>
        <begin position="44"/>
        <end position="61"/>
    </location>
</feature>
<organism evidence="3 4">
    <name type="scientific">Oribacterium parvum</name>
    <dbReference type="NCBI Taxonomy" id="1501329"/>
    <lineage>
        <taxon>Bacteria</taxon>
        <taxon>Bacillati</taxon>
        <taxon>Bacillota</taxon>
        <taxon>Clostridia</taxon>
        <taxon>Lachnospirales</taxon>
        <taxon>Lachnospiraceae</taxon>
        <taxon>Oribacterium</taxon>
    </lineage>
</organism>
<dbReference type="EMBL" id="JABZRD010000514">
    <property type="protein sequence ID" value="MBF1284424.1"/>
    <property type="molecule type" value="Genomic_DNA"/>
</dbReference>
<keyword evidence="1" id="KW-0175">Coiled coil</keyword>